<keyword evidence="2" id="KW-0479">Metal-binding</keyword>
<dbReference type="InterPro" id="IPR028193">
    <property type="entry name" value="TEX13A-D_N"/>
</dbReference>
<evidence type="ECO:0000256" key="1">
    <source>
        <dbReference type="ARBA" id="ARBA00008287"/>
    </source>
</evidence>
<comment type="similarity">
    <text evidence="1">Belongs to the TEX13 family.</text>
</comment>
<reference evidence="9 10" key="1">
    <citation type="journal article" date="2020" name="Nat. Commun.">
        <title>Donkey genomes provide new insights into domestication and selection for coat color.</title>
        <authorList>
            <person name="Wang"/>
            <person name="C."/>
            <person name="Li"/>
            <person name="H."/>
            <person name="Guo"/>
            <person name="Y."/>
            <person name="Huang"/>
            <person name="J."/>
            <person name="Sun"/>
            <person name="Y."/>
            <person name="Min"/>
            <person name="J."/>
            <person name="Wang"/>
            <person name="J."/>
            <person name="Fang"/>
            <person name="X."/>
            <person name="Zhao"/>
            <person name="Z."/>
            <person name="Wang"/>
            <person name="S."/>
            <person name="Zhang"/>
            <person name="Y."/>
            <person name="Liu"/>
            <person name="Q."/>
            <person name="Jiang"/>
            <person name="Q."/>
            <person name="Wang"/>
            <person name="X."/>
            <person name="Guo"/>
            <person name="Y."/>
            <person name="Yang"/>
            <person name="C."/>
            <person name="Wang"/>
            <person name="Y."/>
            <person name="Tian"/>
            <person name="F."/>
            <person name="Zhuang"/>
            <person name="G."/>
            <person name="Fan"/>
            <person name="Y."/>
            <person name="Gao"/>
            <person name="Q."/>
            <person name="Li"/>
            <person name="Y."/>
            <person name="Ju"/>
            <person name="Z."/>
            <person name="Li"/>
            <person name="J."/>
            <person name="Li"/>
            <person name="R."/>
            <person name="Hou"/>
            <person name="M."/>
            <person name="Yang"/>
            <person name="G."/>
            <person name="Liu"/>
            <person name="G."/>
            <person name="Liu"/>
            <person name="W."/>
            <person name="Guo"/>
            <person name="J."/>
            <person name="Pan"/>
            <person name="S."/>
            <person name="Fan"/>
            <person name="G."/>
            <person name="Zhang"/>
            <person name="W."/>
            <person name="Zhang"/>
            <person name="R."/>
            <person name="Yu"/>
            <person name="J."/>
            <person name="Zhang"/>
            <person name="X."/>
            <person name="Yin"/>
            <person name="Q."/>
            <person name="Ji"/>
            <person name="C."/>
            <person name="Jin"/>
            <person name="Y."/>
            <person name="Yue"/>
            <person name="G."/>
            <person name="Liu"/>
            <person name="M."/>
            <person name="Xu"/>
            <person name="J."/>
            <person name="Liu"/>
            <person name="S."/>
            <person name="Jordana"/>
            <person name="J."/>
            <person name="Noce"/>
            <person name="A."/>
            <person name="Amills"/>
            <person name="M."/>
            <person name="Wu"/>
            <person name="D.D."/>
            <person name="Li"/>
            <person name="S."/>
            <person name="Zhou"/>
            <person name="X. and Zhong"/>
            <person name="J."/>
        </authorList>
    </citation>
    <scope>NUCLEOTIDE SEQUENCE [LARGE SCALE GENOMIC DNA]</scope>
</reference>
<name>A0A9L0JEJ0_EQUAS</name>
<feature type="coiled-coil region" evidence="6">
    <location>
        <begin position="80"/>
        <end position="152"/>
    </location>
</feature>
<proteinExistence type="inferred from homology"/>
<feature type="compositionally biased region" description="Basic and acidic residues" evidence="7">
    <location>
        <begin position="334"/>
        <end position="348"/>
    </location>
</feature>
<gene>
    <name evidence="9" type="primary">TEX13D</name>
</gene>
<dbReference type="Ensembl" id="ENSEAST00005058660.1">
    <property type="protein sequence ID" value="ENSEASP00005052534.1"/>
    <property type="gene ID" value="ENSEASG00005036614.1"/>
</dbReference>
<evidence type="ECO:0000313" key="9">
    <source>
        <dbReference type="Ensembl" id="ENSEASP00005047640.1"/>
    </source>
</evidence>
<evidence type="ECO:0000256" key="2">
    <source>
        <dbReference type="ARBA" id="ARBA00022723"/>
    </source>
</evidence>
<dbReference type="GeneTree" id="ENSGT00940000161768"/>
<dbReference type="GO" id="GO:0008270">
    <property type="term" value="F:zinc ion binding"/>
    <property type="evidence" value="ECO:0007669"/>
    <property type="project" value="UniProtKB-KW"/>
</dbReference>
<dbReference type="PROSITE" id="PS50199">
    <property type="entry name" value="ZF_RANBP2_2"/>
    <property type="match status" value="1"/>
</dbReference>
<dbReference type="PANTHER" id="PTHR23111">
    <property type="entry name" value="ZINC FINGER PROTEIN"/>
    <property type="match status" value="1"/>
</dbReference>
<evidence type="ECO:0000259" key="8">
    <source>
        <dbReference type="PROSITE" id="PS50199"/>
    </source>
</evidence>
<dbReference type="Ensembl" id="ENSEAST00005075790.1">
    <property type="protein sequence ID" value="ENSEASP00005047640.1"/>
    <property type="gene ID" value="ENSEASG00005036614.1"/>
</dbReference>
<sequence>MAMDYGDHASGFRHNEVIKFINNEVLMNGGSLDFYMAFRSRPWNEVEDQLLAVVDDPQVPSPIKRACAWSALALSVRVAARQQEQQARLVRRLQVQLEERDTAFWALTSQLQQLRQEREEMAVQLHCARAALHQAQNECDMLRGRLLQLERAAQVVPLTPLVPGIVPGPPVEQLGAAAWPLNAEQQRDVTMGVHGRLYFEAPMPPPTAVSYVPGPPSPLAQAMQPPLPTPVPYPVSCHAPFPVGFPFMPPLPPAVVMGAEAAVVPLQMPPLEIYPPGPWAAVGFQEMAPPRDQSSYIQEEGPEVLQGTVPLGEIISHSQEKGPEEPQGIISLEDSSRHSQKEGPEKPRGMVSLEDSSRHSQEEGPEKPQGMVPLEDGWSHSQEEDPDRPQELVTLGDSRNHSQEEGPEKPQGMVAIGASGNHSKEEDPKRPQGIAPLGDNRSQSQEEDLERPQGTVPLGGSRNDSQGEGPQRSPPLGPIRSHRQEEGPQRPQATPLGDSWSSGKRENPKKRPAQGQKAKQPKGKKASKSQHQEKSASGCSSVNWDCPCCKAKNFSWRKACYKCKKVRVAVESEGLDPGQTH</sequence>
<keyword evidence="4" id="KW-0862">Zinc</keyword>
<dbReference type="Pfam" id="PF15186">
    <property type="entry name" value="TEX13"/>
    <property type="match status" value="1"/>
</dbReference>
<dbReference type="InterPro" id="IPR049367">
    <property type="entry name" value="TX13C/D_rpt"/>
</dbReference>
<dbReference type="PANTHER" id="PTHR23111:SF28">
    <property type="entry name" value="TESTIS-EXPRESSED PROTEIN 13D"/>
    <property type="match status" value="1"/>
</dbReference>
<evidence type="ECO:0000256" key="7">
    <source>
        <dbReference type="SAM" id="MobiDB-lite"/>
    </source>
</evidence>
<keyword evidence="6" id="KW-0175">Coiled coil</keyword>
<evidence type="ECO:0000256" key="6">
    <source>
        <dbReference type="SAM" id="Coils"/>
    </source>
</evidence>
<dbReference type="GO" id="GO:0003729">
    <property type="term" value="F:mRNA binding"/>
    <property type="evidence" value="ECO:0007669"/>
    <property type="project" value="TreeGrafter"/>
</dbReference>
<feature type="region of interest" description="Disordered" evidence="7">
    <location>
        <begin position="318"/>
        <end position="541"/>
    </location>
</feature>
<evidence type="ECO:0000256" key="3">
    <source>
        <dbReference type="ARBA" id="ARBA00022771"/>
    </source>
</evidence>
<keyword evidence="10" id="KW-1185">Reference proteome</keyword>
<dbReference type="InterPro" id="IPR001876">
    <property type="entry name" value="Znf_RanBP2"/>
</dbReference>
<feature type="compositionally biased region" description="Basic and acidic residues" evidence="7">
    <location>
        <begin position="398"/>
        <end position="408"/>
    </location>
</feature>
<keyword evidence="3 5" id="KW-0863">Zinc-finger</keyword>
<dbReference type="Pfam" id="PF20868">
    <property type="entry name" value="TX13_rpt"/>
    <property type="match status" value="1"/>
</dbReference>
<dbReference type="AlphaFoldDB" id="A0A9L0JEJ0"/>
<evidence type="ECO:0000256" key="4">
    <source>
        <dbReference type="ARBA" id="ARBA00022833"/>
    </source>
</evidence>
<dbReference type="Proteomes" id="UP000694387">
    <property type="component" value="Chromosome X"/>
</dbReference>
<accession>A0A9L0JEJ0</accession>
<feature type="domain" description="RanBP2-type" evidence="8">
    <location>
        <begin position="536"/>
        <end position="569"/>
    </location>
</feature>
<feature type="compositionally biased region" description="Basic and acidic residues" evidence="7">
    <location>
        <begin position="377"/>
        <end position="390"/>
    </location>
</feature>
<feature type="compositionally biased region" description="Basic and acidic residues" evidence="7">
    <location>
        <begin position="355"/>
        <end position="366"/>
    </location>
</feature>
<organism evidence="9 10">
    <name type="scientific">Equus asinus</name>
    <name type="common">Donkey</name>
    <name type="synonym">Equus africanus asinus</name>
    <dbReference type="NCBI Taxonomy" id="9793"/>
    <lineage>
        <taxon>Eukaryota</taxon>
        <taxon>Metazoa</taxon>
        <taxon>Chordata</taxon>
        <taxon>Craniata</taxon>
        <taxon>Vertebrata</taxon>
        <taxon>Euteleostomi</taxon>
        <taxon>Mammalia</taxon>
        <taxon>Eutheria</taxon>
        <taxon>Laurasiatheria</taxon>
        <taxon>Perissodactyla</taxon>
        <taxon>Equidae</taxon>
        <taxon>Equus</taxon>
    </lineage>
</organism>
<dbReference type="PROSITE" id="PS01358">
    <property type="entry name" value="ZF_RANBP2_1"/>
    <property type="match status" value="1"/>
</dbReference>
<reference evidence="9" key="2">
    <citation type="submission" date="2025-05" db="UniProtKB">
        <authorList>
            <consortium name="Ensembl"/>
        </authorList>
    </citation>
    <scope>IDENTIFICATION</scope>
</reference>
<evidence type="ECO:0000313" key="10">
    <source>
        <dbReference type="Proteomes" id="UP000694387"/>
    </source>
</evidence>
<feature type="compositionally biased region" description="Basic residues" evidence="7">
    <location>
        <begin position="519"/>
        <end position="528"/>
    </location>
</feature>
<evidence type="ECO:0000256" key="5">
    <source>
        <dbReference type="PROSITE-ProRule" id="PRU00322"/>
    </source>
</evidence>
<protein>
    <submittedName>
        <fullName evidence="9">TEX13 family member D</fullName>
    </submittedName>
</protein>